<dbReference type="SMART" id="SM00369">
    <property type="entry name" value="LRR_TYP"/>
    <property type="match status" value="11"/>
</dbReference>
<keyword evidence="3" id="KW-0399">Innate immunity</keyword>
<evidence type="ECO:0000256" key="1">
    <source>
        <dbReference type="ARBA" id="ARBA00004479"/>
    </source>
</evidence>
<evidence type="ECO:0000256" key="11">
    <source>
        <dbReference type="ARBA" id="ARBA00023170"/>
    </source>
</evidence>
<evidence type="ECO:0000256" key="15">
    <source>
        <dbReference type="SAM" id="SignalP"/>
    </source>
</evidence>
<feature type="transmembrane region" description="Helical" evidence="14">
    <location>
        <begin position="547"/>
        <end position="566"/>
    </location>
</feature>
<keyword evidence="5 14" id="KW-0812">Transmembrane</keyword>
<evidence type="ECO:0000256" key="13">
    <source>
        <dbReference type="ARBA" id="ARBA00023198"/>
    </source>
</evidence>
<proteinExistence type="inferred from homology"/>
<keyword evidence="10 14" id="KW-0472">Membrane</keyword>
<dbReference type="PANTHER" id="PTHR24365">
    <property type="entry name" value="TOLL-LIKE RECEPTOR"/>
    <property type="match status" value="1"/>
</dbReference>
<gene>
    <name evidence="18" type="primary">LOC109480544</name>
</gene>
<dbReference type="PROSITE" id="PS50104">
    <property type="entry name" value="TIR"/>
    <property type="match status" value="1"/>
</dbReference>
<keyword evidence="6 15" id="KW-0732">Signal</keyword>
<dbReference type="SUPFAM" id="SSF52058">
    <property type="entry name" value="L domain-like"/>
    <property type="match status" value="2"/>
</dbReference>
<dbReference type="FunFam" id="3.40.50.10140:FF:000001">
    <property type="entry name" value="Toll-like receptor 2"/>
    <property type="match status" value="1"/>
</dbReference>
<dbReference type="GO" id="GO:0004888">
    <property type="term" value="F:transmembrane signaling receptor activity"/>
    <property type="evidence" value="ECO:0007669"/>
    <property type="project" value="InterPro"/>
</dbReference>
<dbReference type="AlphaFoldDB" id="A0A6P4ZWE6"/>
<dbReference type="Pfam" id="PF13855">
    <property type="entry name" value="LRR_8"/>
    <property type="match status" value="4"/>
</dbReference>
<comment type="subcellular location">
    <subcellularLocation>
        <location evidence="1">Membrane</location>
        <topology evidence="1">Single-pass type I membrane protein</topology>
    </subcellularLocation>
</comment>
<dbReference type="Proteomes" id="UP000515135">
    <property type="component" value="Unplaced"/>
</dbReference>
<organism evidence="17 18">
    <name type="scientific">Branchiostoma belcheri</name>
    <name type="common">Amphioxus</name>
    <dbReference type="NCBI Taxonomy" id="7741"/>
    <lineage>
        <taxon>Eukaryota</taxon>
        <taxon>Metazoa</taxon>
        <taxon>Chordata</taxon>
        <taxon>Cephalochordata</taxon>
        <taxon>Leptocardii</taxon>
        <taxon>Amphioxiformes</taxon>
        <taxon>Branchiostomatidae</taxon>
        <taxon>Branchiostoma</taxon>
    </lineage>
</organism>
<evidence type="ECO:0000313" key="17">
    <source>
        <dbReference type="Proteomes" id="UP000515135"/>
    </source>
</evidence>
<dbReference type="PROSITE" id="PS51450">
    <property type="entry name" value="LRR"/>
    <property type="match status" value="4"/>
</dbReference>
<evidence type="ECO:0000259" key="16">
    <source>
        <dbReference type="PROSITE" id="PS50104"/>
    </source>
</evidence>
<dbReference type="SMART" id="SM00365">
    <property type="entry name" value="LRR_SD22"/>
    <property type="match status" value="6"/>
</dbReference>
<dbReference type="InterPro" id="IPR017241">
    <property type="entry name" value="Toll-like_receptor"/>
</dbReference>
<feature type="signal peptide" evidence="15">
    <location>
        <begin position="1"/>
        <end position="20"/>
    </location>
</feature>
<evidence type="ECO:0000256" key="6">
    <source>
        <dbReference type="ARBA" id="ARBA00022729"/>
    </source>
</evidence>
<dbReference type="InterPro" id="IPR032675">
    <property type="entry name" value="LRR_dom_sf"/>
</dbReference>
<evidence type="ECO:0000256" key="10">
    <source>
        <dbReference type="ARBA" id="ARBA00023136"/>
    </source>
</evidence>
<dbReference type="Gene3D" id="3.80.10.10">
    <property type="entry name" value="Ribonuclease Inhibitor"/>
    <property type="match status" value="2"/>
</dbReference>
<dbReference type="PANTHER" id="PTHR24365:SF530">
    <property type="entry name" value="MSTPROX-RELATED"/>
    <property type="match status" value="1"/>
</dbReference>
<reference evidence="18" key="1">
    <citation type="submission" date="2025-08" db="UniProtKB">
        <authorList>
            <consortium name="RefSeq"/>
        </authorList>
    </citation>
    <scope>IDENTIFICATION</scope>
    <source>
        <tissue evidence="18">Gonad</tissue>
    </source>
</reference>
<dbReference type="SMART" id="SM00082">
    <property type="entry name" value="LRRCT"/>
    <property type="match status" value="1"/>
</dbReference>
<feature type="domain" description="TIR" evidence="16">
    <location>
        <begin position="596"/>
        <end position="739"/>
    </location>
</feature>
<keyword evidence="17" id="KW-1185">Reference proteome</keyword>
<dbReference type="GO" id="GO:0002224">
    <property type="term" value="P:toll-like receptor signaling pathway"/>
    <property type="evidence" value="ECO:0007669"/>
    <property type="project" value="InterPro"/>
</dbReference>
<keyword evidence="4" id="KW-0433">Leucine-rich repeat</keyword>
<evidence type="ECO:0000256" key="5">
    <source>
        <dbReference type="ARBA" id="ARBA00022692"/>
    </source>
</evidence>
<evidence type="ECO:0000256" key="8">
    <source>
        <dbReference type="ARBA" id="ARBA00022859"/>
    </source>
</evidence>
<keyword evidence="12" id="KW-0325">Glycoprotein</keyword>
<dbReference type="Gene3D" id="3.40.50.10140">
    <property type="entry name" value="Toll/interleukin-1 receptor homology (TIR) domain"/>
    <property type="match status" value="1"/>
</dbReference>
<sequence>MAAFPTTLSILCLISALCIAEFGASLSDGSAKPAVTTKLLNLKNPNGFSQSPKIKKSPFDLDFLRNCIRQGDTAVSCTRRHLRYVPRGIPATTTRLNLTDNLFQVLGPKTFPQLYKLEILDLSKNLISSIQSGSFRNTYNLTKLYLNHNNISAILKGAFDGLVRLEYLELAFTRLSNLNSVEFLTPNLKSLNFTSFAGNGVTRCKLGNEFRHLKQLAHLDLAYNNIADLEHDCFAALDESRVQALDLSFNKIQAIRHPVFWPFRNLAYLFLDGNRLDMKTLNTTFDNLKSIETTSLHLSLSNSTFLTGVKTPSNTTFARLANLSITQLDLSHVGLQFLPESGLFSFFPRLESLILVGNNITALPPKAFSGLGLVSLKRLYLGRNNLNAMLDQVETSRPFTNLTSLDVLDLSQNNFESLTALPFENLHNLTRLDLSFNRIPRIPNRLFKYLPKLRALELNSNRQLGKLPKAGFGFLQNLDNLNLEDNPLQCTCEEEWFYDWVVSNRTKTLFYNLSNYGCVAPERLVHKTILDFDPEAQGCHDKTGIRVAISFAVLLVVFLLGVFVGYKNRWYIKYGCFVIKARFHGYQALRDSNTQKKFDAFVSYNHHDRAWVMDELVPHLEEEEGSEFRLCLDYRDFVGGAPITDNIVNAIYDSRKTICLVTEEFLKSEWCEMEVQMATYRLFDEQVDVLILVFLEDIPDRALHRYHRLRRLMCKRTYLEWPKDPQGKALFWQRLKDALKTGDRPPIENII</sequence>
<dbReference type="RefSeq" id="XP_019638324.1">
    <property type="nucleotide sequence ID" value="XM_019782765.1"/>
</dbReference>
<keyword evidence="7" id="KW-0677">Repeat</keyword>
<dbReference type="InterPro" id="IPR000157">
    <property type="entry name" value="TIR_dom"/>
</dbReference>
<dbReference type="GO" id="GO:0005886">
    <property type="term" value="C:plasma membrane"/>
    <property type="evidence" value="ECO:0007669"/>
    <property type="project" value="TreeGrafter"/>
</dbReference>
<name>A0A6P4ZWE6_BRABE</name>
<keyword evidence="9 14" id="KW-1133">Transmembrane helix</keyword>
<dbReference type="OrthoDB" id="1421090at2759"/>
<keyword evidence="11" id="KW-0675">Receptor</keyword>
<dbReference type="InterPro" id="IPR035897">
    <property type="entry name" value="Toll_tir_struct_dom_sf"/>
</dbReference>
<keyword evidence="8" id="KW-0391">Immunity</keyword>
<evidence type="ECO:0000256" key="4">
    <source>
        <dbReference type="ARBA" id="ARBA00022614"/>
    </source>
</evidence>
<dbReference type="GeneID" id="109480544"/>
<dbReference type="KEGG" id="bbel:109480544"/>
<evidence type="ECO:0000256" key="2">
    <source>
        <dbReference type="ARBA" id="ARBA00009634"/>
    </source>
</evidence>
<evidence type="ECO:0000256" key="7">
    <source>
        <dbReference type="ARBA" id="ARBA00022737"/>
    </source>
</evidence>
<dbReference type="PIRSF" id="PIRSF037595">
    <property type="entry name" value="Toll-like_receptor"/>
    <property type="match status" value="1"/>
</dbReference>
<accession>A0A6P4ZWE6</accession>
<evidence type="ECO:0000256" key="3">
    <source>
        <dbReference type="ARBA" id="ARBA00022588"/>
    </source>
</evidence>
<feature type="chain" id="PRO_5027842502" evidence="15">
    <location>
        <begin position="21"/>
        <end position="751"/>
    </location>
</feature>
<dbReference type="InterPro" id="IPR001611">
    <property type="entry name" value="Leu-rich_rpt"/>
</dbReference>
<dbReference type="GO" id="GO:0045087">
    <property type="term" value="P:innate immune response"/>
    <property type="evidence" value="ECO:0007669"/>
    <property type="project" value="UniProtKB-KW"/>
</dbReference>
<dbReference type="Pfam" id="PF01582">
    <property type="entry name" value="TIR"/>
    <property type="match status" value="1"/>
</dbReference>
<dbReference type="SMART" id="SM00255">
    <property type="entry name" value="TIR"/>
    <property type="match status" value="1"/>
</dbReference>
<dbReference type="InterPro" id="IPR000483">
    <property type="entry name" value="Cys-rich_flank_reg_C"/>
</dbReference>
<keyword evidence="13" id="KW-0395">Inflammatory response</keyword>
<evidence type="ECO:0000256" key="12">
    <source>
        <dbReference type="ARBA" id="ARBA00023180"/>
    </source>
</evidence>
<evidence type="ECO:0000313" key="18">
    <source>
        <dbReference type="RefSeq" id="XP_019638324.1"/>
    </source>
</evidence>
<evidence type="ECO:0000256" key="14">
    <source>
        <dbReference type="SAM" id="Phobius"/>
    </source>
</evidence>
<evidence type="ECO:0000256" key="9">
    <source>
        <dbReference type="ARBA" id="ARBA00022989"/>
    </source>
</evidence>
<comment type="similarity">
    <text evidence="2">Belongs to the Toll-like receptor family.</text>
</comment>
<dbReference type="InterPro" id="IPR003591">
    <property type="entry name" value="Leu-rich_rpt_typical-subtyp"/>
</dbReference>
<protein>
    <submittedName>
        <fullName evidence="18">Toll-like receptor 13</fullName>
    </submittedName>
</protein>
<dbReference type="SUPFAM" id="SSF52200">
    <property type="entry name" value="Toll/Interleukin receptor TIR domain"/>
    <property type="match status" value="1"/>
</dbReference>